<dbReference type="Proteomes" id="UP000186132">
    <property type="component" value="Unassembled WGS sequence"/>
</dbReference>
<reference evidence="2 3" key="1">
    <citation type="submission" date="2016-11" db="EMBL/GenBank/DDBJ databases">
        <authorList>
            <person name="Jaros S."/>
            <person name="Januszkiewicz K."/>
            <person name="Wedrychowicz H."/>
        </authorList>
    </citation>
    <scope>NUCLEOTIDE SEQUENCE [LARGE SCALE GENOMIC DNA]</scope>
    <source>
        <strain evidence="2 3">DSM 45627</strain>
    </source>
</reference>
<keyword evidence="3" id="KW-1185">Reference proteome</keyword>
<dbReference type="PANTHER" id="PTHR43677:SF4">
    <property type="entry name" value="QUINONE OXIDOREDUCTASE-LIKE PROTEIN 2"/>
    <property type="match status" value="1"/>
</dbReference>
<organism evidence="2 3">
    <name type="scientific">Jatrophihabitans endophyticus</name>
    <dbReference type="NCBI Taxonomy" id="1206085"/>
    <lineage>
        <taxon>Bacteria</taxon>
        <taxon>Bacillati</taxon>
        <taxon>Actinomycetota</taxon>
        <taxon>Actinomycetes</taxon>
        <taxon>Jatrophihabitantales</taxon>
        <taxon>Jatrophihabitantaceae</taxon>
        <taxon>Jatrophihabitans</taxon>
    </lineage>
</organism>
<evidence type="ECO:0000259" key="1">
    <source>
        <dbReference type="SMART" id="SM00829"/>
    </source>
</evidence>
<evidence type="ECO:0000313" key="3">
    <source>
        <dbReference type="Proteomes" id="UP000186132"/>
    </source>
</evidence>
<dbReference type="InterPro" id="IPR020843">
    <property type="entry name" value="ER"/>
</dbReference>
<dbReference type="EMBL" id="FQVU01000007">
    <property type="protein sequence ID" value="SHH53732.1"/>
    <property type="molecule type" value="Genomic_DNA"/>
</dbReference>
<dbReference type="InterPro" id="IPR051397">
    <property type="entry name" value="Zn-ADH-like_protein"/>
</dbReference>
<dbReference type="Gene3D" id="3.90.180.10">
    <property type="entry name" value="Medium-chain alcohol dehydrogenases, catalytic domain"/>
    <property type="match status" value="1"/>
</dbReference>
<sequence length="312" mass="32127">MRVIEVSEFGGPDVLTVRERPDPEPAAGQVRIDVELVEIIHLDTQLRSGWGQAYFPMRPPWVPGTGVAGTIAAVGDGVPTDRVGEPVIARTGNAGGYAERVAVPLHDVYAMPNGLDPAVATAALHDGVLALSQLAPVPLGRNTRVLVTGAAGAVGYWFVPLAKRAGATVLGAAGGPHKTAAVGELGADQVLDYAADGWTRDIAPVDVVLDGVGGDIGRAAAALLRPGGHLGAYGAASGSFGGAPDRDDVVVHGIDRDVVEADRRELTEAALHLLGTGVVRPRIGQRVPFAEAARAHEAIERRAIVGKSVLVV</sequence>
<dbReference type="InterPro" id="IPR011032">
    <property type="entry name" value="GroES-like_sf"/>
</dbReference>
<gene>
    <name evidence="2" type="ORF">SAMN05443575_4026</name>
</gene>
<dbReference type="InterPro" id="IPR036291">
    <property type="entry name" value="NAD(P)-bd_dom_sf"/>
</dbReference>
<dbReference type="Gene3D" id="3.40.50.720">
    <property type="entry name" value="NAD(P)-binding Rossmann-like Domain"/>
    <property type="match status" value="1"/>
</dbReference>
<name>A0A1M5TSG8_9ACTN</name>
<dbReference type="OrthoDB" id="5195079at2"/>
<dbReference type="Pfam" id="PF08240">
    <property type="entry name" value="ADH_N"/>
    <property type="match status" value="1"/>
</dbReference>
<accession>A0A1M5TSG8</accession>
<dbReference type="Pfam" id="PF13602">
    <property type="entry name" value="ADH_zinc_N_2"/>
    <property type="match status" value="1"/>
</dbReference>
<feature type="domain" description="Enoyl reductase (ER)" evidence="1">
    <location>
        <begin position="10"/>
        <end position="310"/>
    </location>
</feature>
<dbReference type="RefSeq" id="WP_073392234.1">
    <property type="nucleotide sequence ID" value="NZ_FQVU01000007.1"/>
</dbReference>
<dbReference type="AlphaFoldDB" id="A0A1M5TSG8"/>
<dbReference type="SMART" id="SM00829">
    <property type="entry name" value="PKS_ER"/>
    <property type="match status" value="1"/>
</dbReference>
<dbReference type="InterPro" id="IPR013154">
    <property type="entry name" value="ADH-like_N"/>
</dbReference>
<evidence type="ECO:0000313" key="2">
    <source>
        <dbReference type="EMBL" id="SHH53732.1"/>
    </source>
</evidence>
<dbReference type="SUPFAM" id="SSF51735">
    <property type="entry name" value="NAD(P)-binding Rossmann-fold domains"/>
    <property type="match status" value="1"/>
</dbReference>
<dbReference type="PANTHER" id="PTHR43677">
    <property type="entry name" value="SHORT-CHAIN DEHYDROGENASE/REDUCTASE"/>
    <property type="match status" value="1"/>
</dbReference>
<protein>
    <submittedName>
        <fullName evidence="2">NADPH2:quinone reductase</fullName>
    </submittedName>
</protein>
<dbReference type="STRING" id="1206085.SAMN05443575_4026"/>
<dbReference type="SUPFAM" id="SSF50129">
    <property type="entry name" value="GroES-like"/>
    <property type="match status" value="1"/>
</dbReference>
<proteinExistence type="predicted"/>
<dbReference type="GO" id="GO:0016491">
    <property type="term" value="F:oxidoreductase activity"/>
    <property type="evidence" value="ECO:0007669"/>
    <property type="project" value="InterPro"/>
</dbReference>